<organism evidence="2 3">
    <name type="scientific">Oryza sativa subsp. japonica</name>
    <name type="common">Rice</name>
    <dbReference type="NCBI Taxonomy" id="39947"/>
    <lineage>
        <taxon>Eukaryota</taxon>
        <taxon>Viridiplantae</taxon>
        <taxon>Streptophyta</taxon>
        <taxon>Embryophyta</taxon>
        <taxon>Tracheophyta</taxon>
        <taxon>Spermatophyta</taxon>
        <taxon>Magnoliopsida</taxon>
        <taxon>Liliopsida</taxon>
        <taxon>Poales</taxon>
        <taxon>Poaceae</taxon>
        <taxon>BOP clade</taxon>
        <taxon>Oryzoideae</taxon>
        <taxon>Oryzeae</taxon>
        <taxon>Oryzinae</taxon>
        <taxon>Oryza</taxon>
        <taxon>Oryza sativa</taxon>
    </lineage>
</organism>
<protein>
    <submittedName>
        <fullName evidence="2">Uncharacterized protein</fullName>
    </submittedName>
</protein>
<dbReference type="Proteomes" id="UP000000763">
    <property type="component" value="Chromosome 2"/>
</dbReference>
<name>Q6ZGW4_ORYSJ</name>
<reference evidence="2" key="2">
    <citation type="submission" date="2001-08" db="EMBL/GenBank/DDBJ databases">
        <title>Oryza sativa nipponbare(GA3) genomic DNA, chromosome 2, BAC clone:OJ2056_H01.</title>
        <authorList>
            <person name="Sasaki T."/>
            <person name="Matsumoto T."/>
            <person name="Yamamoto K."/>
        </authorList>
    </citation>
    <scope>NUCLEOTIDE SEQUENCE</scope>
</reference>
<evidence type="ECO:0000313" key="2">
    <source>
        <dbReference type="EMBL" id="BAD12889.1"/>
    </source>
</evidence>
<gene>
    <name evidence="1" type="ORF">OJ1191_G08.32</name>
    <name evidence="2" type="ORF">OJ2056_H01.4</name>
</gene>
<proteinExistence type="predicted"/>
<evidence type="ECO:0000313" key="3">
    <source>
        <dbReference type="Proteomes" id="UP000000763"/>
    </source>
</evidence>
<reference evidence="3" key="4">
    <citation type="journal article" date="2008" name="Nucleic Acids Res.">
        <title>The rice annotation project database (RAP-DB): 2008 update.</title>
        <authorList>
            <consortium name="The rice annotation project (RAP)"/>
        </authorList>
    </citation>
    <scope>GENOME REANNOTATION</scope>
    <source>
        <strain evidence="3">cv. Nipponbare</strain>
    </source>
</reference>
<evidence type="ECO:0000313" key="1">
    <source>
        <dbReference type="EMBL" id="BAD09178.1"/>
    </source>
</evidence>
<accession>Q6ZGW4</accession>
<sequence>MAGGQAAEVSEFLFGRFAADHAAIAIAISGVKVKVAVAACFSRPPPFPSSSHCFSCPPPFPSSSHCFSRPPPAGCRCRRSVAADVSMPGTGCFEFGPNSELVRALHTDQPTYPARSCGGKPQILPMLRTSTSNSLALVPRLLRSLEQFALGLAMLAQSTVRPSKTLYFV</sequence>
<reference evidence="3" key="3">
    <citation type="journal article" date="2005" name="Nature">
        <title>The map-based sequence of the rice genome.</title>
        <authorList>
            <consortium name="International rice genome sequencing project (IRGSP)"/>
            <person name="Matsumoto T."/>
            <person name="Wu J."/>
            <person name="Kanamori H."/>
            <person name="Katayose Y."/>
            <person name="Fujisawa M."/>
            <person name="Namiki N."/>
            <person name="Mizuno H."/>
            <person name="Yamamoto K."/>
            <person name="Antonio B.A."/>
            <person name="Baba T."/>
            <person name="Sakata K."/>
            <person name="Nagamura Y."/>
            <person name="Aoki H."/>
            <person name="Arikawa K."/>
            <person name="Arita K."/>
            <person name="Bito T."/>
            <person name="Chiden Y."/>
            <person name="Fujitsuka N."/>
            <person name="Fukunaka R."/>
            <person name="Hamada M."/>
            <person name="Harada C."/>
            <person name="Hayashi A."/>
            <person name="Hijishita S."/>
            <person name="Honda M."/>
            <person name="Hosokawa S."/>
            <person name="Ichikawa Y."/>
            <person name="Idonuma A."/>
            <person name="Iijima M."/>
            <person name="Ikeda M."/>
            <person name="Ikeno M."/>
            <person name="Ito K."/>
            <person name="Ito S."/>
            <person name="Ito T."/>
            <person name="Ito Y."/>
            <person name="Ito Y."/>
            <person name="Iwabuchi A."/>
            <person name="Kamiya K."/>
            <person name="Karasawa W."/>
            <person name="Kurita K."/>
            <person name="Katagiri S."/>
            <person name="Kikuta A."/>
            <person name="Kobayashi H."/>
            <person name="Kobayashi N."/>
            <person name="Machita K."/>
            <person name="Maehara T."/>
            <person name="Masukawa M."/>
            <person name="Mizubayashi T."/>
            <person name="Mukai Y."/>
            <person name="Nagasaki H."/>
            <person name="Nagata Y."/>
            <person name="Naito S."/>
            <person name="Nakashima M."/>
            <person name="Nakama Y."/>
            <person name="Nakamichi Y."/>
            <person name="Nakamura M."/>
            <person name="Meguro A."/>
            <person name="Negishi M."/>
            <person name="Ohta I."/>
            <person name="Ohta T."/>
            <person name="Okamoto M."/>
            <person name="Ono N."/>
            <person name="Saji S."/>
            <person name="Sakaguchi M."/>
            <person name="Sakai K."/>
            <person name="Shibata M."/>
            <person name="Shimokawa T."/>
            <person name="Song J."/>
            <person name="Takazaki Y."/>
            <person name="Terasawa K."/>
            <person name="Tsugane M."/>
            <person name="Tsuji K."/>
            <person name="Ueda S."/>
            <person name="Waki K."/>
            <person name="Yamagata H."/>
            <person name="Yamamoto M."/>
            <person name="Yamamoto S."/>
            <person name="Yamane H."/>
            <person name="Yoshiki S."/>
            <person name="Yoshihara R."/>
            <person name="Yukawa K."/>
            <person name="Zhong H."/>
            <person name="Yano M."/>
            <person name="Yuan Q."/>
            <person name="Ouyang S."/>
            <person name="Liu J."/>
            <person name="Jones K.M."/>
            <person name="Gansberger K."/>
            <person name="Moffat K."/>
            <person name="Hill J."/>
            <person name="Bera J."/>
            <person name="Fadrosh D."/>
            <person name="Jin S."/>
            <person name="Johri S."/>
            <person name="Kim M."/>
            <person name="Overton L."/>
            <person name="Reardon M."/>
            <person name="Tsitrin T."/>
            <person name="Vuong H."/>
            <person name="Weaver B."/>
            <person name="Ciecko A."/>
            <person name="Tallon L."/>
            <person name="Jackson J."/>
            <person name="Pai G."/>
            <person name="Aken S.V."/>
            <person name="Utterback T."/>
            <person name="Reidmuller S."/>
            <person name="Feldblyum T."/>
            <person name="Hsiao J."/>
            <person name="Zismann V."/>
            <person name="Iobst S."/>
            <person name="de Vazeille A.R."/>
            <person name="Buell C.R."/>
            <person name="Ying K."/>
            <person name="Li Y."/>
            <person name="Lu T."/>
            <person name="Huang Y."/>
            <person name="Zhao Q."/>
            <person name="Feng Q."/>
            <person name="Zhang L."/>
            <person name="Zhu J."/>
            <person name="Weng Q."/>
            <person name="Mu J."/>
            <person name="Lu Y."/>
            <person name="Fan D."/>
            <person name="Liu Y."/>
            <person name="Guan J."/>
            <person name="Zhang Y."/>
            <person name="Yu S."/>
            <person name="Liu X."/>
            <person name="Zhang Y."/>
            <person name="Hong G."/>
            <person name="Han B."/>
            <person name="Choisne N."/>
            <person name="Demange N."/>
            <person name="Orjeda G."/>
            <person name="Samain S."/>
            <person name="Cattolico L."/>
            <person name="Pelletier E."/>
            <person name="Couloux A."/>
            <person name="Segurens B."/>
            <person name="Wincker P."/>
            <person name="D'Hont A."/>
            <person name="Scarpelli C."/>
            <person name="Weissenbach J."/>
            <person name="Salanoubat M."/>
            <person name="Quetier F."/>
            <person name="Yu Y."/>
            <person name="Kim H.R."/>
            <person name="Rambo T."/>
            <person name="Currie J."/>
            <person name="Collura K."/>
            <person name="Luo M."/>
            <person name="Yang T."/>
            <person name="Ammiraju J.S.S."/>
            <person name="Engler F."/>
            <person name="Soderlund C."/>
            <person name="Wing R.A."/>
            <person name="Palmer L.E."/>
            <person name="de la Bastide M."/>
            <person name="Spiegel L."/>
            <person name="Nascimento L."/>
            <person name="Zutavern T."/>
            <person name="O'Shaughnessy A."/>
            <person name="Dike S."/>
            <person name="Dedhia N."/>
            <person name="Preston R."/>
            <person name="Balija V."/>
            <person name="McCombie W.R."/>
            <person name="Chow T."/>
            <person name="Chen H."/>
            <person name="Chung M."/>
            <person name="Chen C."/>
            <person name="Shaw J."/>
            <person name="Wu H."/>
            <person name="Hsiao K."/>
            <person name="Chao Y."/>
            <person name="Chu M."/>
            <person name="Cheng C."/>
            <person name="Hour A."/>
            <person name="Lee P."/>
            <person name="Lin S."/>
            <person name="Lin Y."/>
            <person name="Liou J."/>
            <person name="Liu S."/>
            <person name="Hsing Y."/>
            <person name="Raghuvanshi S."/>
            <person name="Mohanty A."/>
            <person name="Bharti A.K."/>
            <person name="Gaur A."/>
            <person name="Gupta V."/>
            <person name="Kumar D."/>
            <person name="Ravi V."/>
            <person name="Vij S."/>
            <person name="Kapur A."/>
            <person name="Khurana P."/>
            <person name="Khurana P."/>
            <person name="Khurana J.P."/>
            <person name="Tyagi A.K."/>
            <person name="Gaikwad K."/>
            <person name="Singh A."/>
            <person name="Dalal V."/>
            <person name="Srivastava S."/>
            <person name="Dixit A."/>
            <person name="Pal A.K."/>
            <person name="Ghazi I.A."/>
            <person name="Yadav M."/>
            <person name="Pandit A."/>
            <person name="Bhargava A."/>
            <person name="Sureshbabu K."/>
            <person name="Batra K."/>
            <person name="Sharma T.R."/>
            <person name="Mohapatra T."/>
            <person name="Singh N.K."/>
            <person name="Messing J."/>
            <person name="Nelson A.B."/>
            <person name="Fuks G."/>
            <person name="Kavchok S."/>
            <person name="Keizer G."/>
            <person name="Linton E."/>
            <person name="Llaca V."/>
            <person name="Song R."/>
            <person name="Tanyolac B."/>
            <person name="Young S."/>
            <person name="Ho-Il K."/>
            <person name="Hahn J.H."/>
            <person name="Sangsakoo G."/>
            <person name="Vanavichit A."/>
            <person name="de Mattos Luiz.A.T."/>
            <person name="Zimmer P.D."/>
            <person name="Malone G."/>
            <person name="Dellagostin O."/>
            <person name="de Oliveira A.C."/>
            <person name="Bevan M."/>
            <person name="Bancroft I."/>
            <person name="Minx P."/>
            <person name="Cordum H."/>
            <person name="Wilson R."/>
            <person name="Cheng Z."/>
            <person name="Jin W."/>
            <person name="Jiang J."/>
            <person name="Leong S.A."/>
            <person name="Iwama H."/>
            <person name="Gojobori T."/>
            <person name="Itoh T."/>
            <person name="Niimura Y."/>
            <person name="Fujii Y."/>
            <person name="Habara T."/>
            <person name="Sakai H."/>
            <person name="Sato Y."/>
            <person name="Wilson G."/>
            <person name="Kumar K."/>
            <person name="McCouch S."/>
            <person name="Juretic N."/>
            <person name="Hoen D."/>
            <person name="Wright S."/>
            <person name="Bruskiewich R."/>
            <person name="Bureau T."/>
            <person name="Miyao A."/>
            <person name="Hirochika H."/>
            <person name="Nishikawa T."/>
            <person name="Kadowaki K."/>
            <person name="Sugiura M."/>
            <person name="Burr B."/>
            <person name="Sasaki T."/>
        </authorList>
    </citation>
    <scope>NUCLEOTIDE SEQUENCE [LARGE SCALE GENOMIC DNA]</scope>
    <source>
        <strain evidence="3">cv. Nipponbare</strain>
    </source>
</reference>
<dbReference type="AlphaFoldDB" id="Q6ZGW4"/>
<reference evidence="1" key="1">
    <citation type="submission" date="2001-08" db="EMBL/GenBank/DDBJ databases">
        <title>Oryza sativa nipponbare(GA3) genomic DNA, chromosome 2, BAC clone:OJ1191_G08.</title>
        <authorList>
            <person name="Sasaki T."/>
            <person name="Matsumoto T."/>
            <person name="Yamamoto K."/>
        </authorList>
    </citation>
    <scope>NUCLEOTIDE SEQUENCE</scope>
</reference>
<dbReference type="EMBL" id="AP004098">
    <property type="protein sequence ID" value="BAD12889.1"/>
    <property type="molecule type" value="Genomic_DNA"/>
</dbReference>
<dbReference type="EMBL" id="AP004047">
    <property type="protein sequence ID" value="BAD09178.1"/>
    <property type="molecule type" value="Genomic_DNA"/>
</dbReference>